<organism evidence="2 3">
    <name type="scientific">Kroppenstedtia pulmonis</name>
    <dbReference type="NCBI Taxonomy" id="1380685"/>
    <lineage>
        <taxon>Bacteria</taxon>
        <taxon>Bacillati</taxon>
        <taxon>Bacillota</taxon>
        <taxon>Bacilli</taxon>
        <taxon>Bacillales</taxon>
        <taxon>Thermoactinomycetaceae</taxon>
        <taxon>Kroppenstedtia</taxon>
    </lineage>
</organism>
<dbReference type="KEGG" id="kpul:GXN76_12325"/>
<keyword evidence="3" id="KW-1185">Reference proteome</keyword>
<protein>
    <submittedName>
        <fullName evidence="2">Uncharacterized protein</fullName>
    </submittedName>
</protein>
<name>A0A7D3XJZ8_9BACL</name>
<evidence type="ECO:0000313" key="2">
    <source>
        <dbReference type="EMBL" id="QKG85179.1"/>
    </source>
</evidence>
<dbReference type="Proteomes" id="UP000503088">
    <property type="component" value="Chromosome"/>
</dbReference>
<dbReference type="RefSeq" id="WP_173223590.1">
    <property type="nucleotide sequence ID" value="NZ_CP048104.1"/>
</dbReference>
<evidence type="ECO:0000313" key="3">
    <source>
        <dbReference type="Proteomes" id="UP000503088"/>
    </source>
</evidence>
<dbReference type="AlphaFoldDB" id="A0A7D3XJZ8"/>
<gene>
    <name evidence="2" type="ORF">GXN76_12325</name>
</gene>
<reference evidence="2 3" key="1">
    <citation type="submission" date="2020-01" db="EMBL/GenBank/DDBJ databases">
        <authorList>
            <person name="Gulvik C.A."/>
            <person name="Batra D.G."/>
        </authorList>
    </citation>
    <scope>NUCLEOTIDE SEQUENCE [LARGE SCALE GENOMIC DNA]</scope>
    <source>
        <strain evidence="2 3">W9323</strain>
    </source>
</reference>
<feature type="compositionally biased region" description="Polar residues" evidence="1">
    <location>
        <begin position="74"/>
        <end position="84"/>
    </location>
</feature>
<proteinExistence type="predicted"/>
<dbReference type="EMBL" id="CP048104">
    <property type="protein sequence ID" value="QKG85179.1"/>
    <property type="molecule type" value="Genomic_DNA"/>
</dbReference>
<feature type="region of interest" description="Disordered" evidence="1">
    <location>
        <begin position="62"/>
        <end position="84"/>
    </location>
</feature>
<accession>A0A7D3XJZ8</accession>
<evidence type="ECO:0000256" key="1">
    <source>
        <dbReference type="SAM" id="MobiDB-lite"/>
    </source>
</evidence>
<sequence>MGGRKRCRKQNREFKRIIRLLKILINKSSGTNIVINANPEAKGVGGANTETGPTTVAGNDVTQVASESGPGGQKANQLSKNKNR</sequence>